<name>A0A418XV33_9GAMM</name>
<reference evidence="3 4" key="1">
    <citation type="submission" date="2018-09" db="EMBL/GenBank/DDBJ databases">
        <title>Alcanivorax profundi sp. nov., isolated from 1000 m-depth seawater of the Mariana Trench.</title>
        <authorList>
            <person name="Liu J."/>
        </authorList>
    </citation>
    <scope>NUCLEOTIDE SEQUENCE [LARGE SCALE GENOMIC DNA]</scope>
    <source>
        <strain evidence="3 4">MTEO17</strain>
    </source>
</reference>
<accession>A0A418XV33</accession>
<feature type="coiled-coil region" evidence="1">
    <location>
        <begin position="61"/>
        <end position="123"/>
    </location>
</feature>
<evidence type="ECO:0000256" key="1">
    <source>
        <dbReference type="SAM" id="Coils"/>
    </source>
</evidence>
<protein>
    <submittedName>
        <fullName evidence="3">Uncharacterized protein</fullName>
    </submittedName>
</protein>
<gene>
    <name evidence="3" type="ORF">D4A39_15105</name>
</gene>
<dbReference type="AlphaFoldDB" id="A0A418XV33"/>
<dbReference type="InterPro" id="IPR046703">
    <property type="entry name" value="DUF6776"/>
</dbReference>
<keyword evidence="1" id="KW-0175">Coiled coil</keyword>
<keyword evidence="2" id="KW-1133">Transmembrane helix</keyword>
<dbReference type="Pfam" id="PF20567">
    <property type="entry name" value="DUF6776"/>
    <property type="match status" value="1"/>
</dbReference>
<keyword evidence="2" id="KW-0812">Transmembrane</keyword>
<dbReference type="EMBL" id="QYYA01000005">
    <property type="protein sequence ID" value="RJG16564.1"/>
    <property type="molecule type" value="Genomic_DNA"/>
</dbReference>
<evidence type="ECO:0000313" key="4">
    <source>
        <dbReference type="Proteomes" id="UP000283734"/>
    </source>
</evidence>
<dbReference type="RefSeq" id="WP_119918492.1">
    <property type="nucleotide sequence ID" value="NZ_QYYA01000005.1"/>
</dbReference>
<dbReference type="Proteomes" id="UP000283734">
    <property type="component" value="Unassembled WGS sequence"/>
</dbReference>
<sequence length="242" mass="27014">MAKKPQSRAGIDDVVLMPVSPSQQKKRRRLLMVGAAVSALVLFVAGLWVGNSGSLDTSATNQRLRAELKSKKRELDAARNELALYRTDTEVTRQARETLRQEIKGLRDQAAELEEAVAFYKNVMAPVGAEGGLQIEKATLQPTDEPNLYSYKVVLVQAGDNRNYLSGDIRLTLKGTRDAEAFALTGEDWLADGSETRFRFRYFQELSGRFRLPEGVEIGTLDVEAESGGRSRHQIQKTIKWQ</sequence>
<organism evidence="3 4">
    <name type="scientific">Alcanivorax profundi</name>
    <dbReference type="NCBI Taxonomy" id="2338368"/>
    <lineage>
        <taxon>Bacteria</taxon>
        <taxon>Pseudomonadati</taxon>
        <taxon>Pseudomonadota</taxon>
        <taxon>Gammaproteobacteria</taxon>
        <taxon>Oceanospirillales</taxon>
        <taxon>Alcanivoracaceae</taxon>
        <taxon>Alcanivorax</taxon>
    </lineage>
</organism>
<evidence type="ECO:0000256" key="2">
    <source>
        <dbReference type="SAM" id="Phobius"/>
    </source>
</evidence>
<comment type="caution">
    <text evidence="3">The sequence shown here is derived from an EMBL/GenBank/DDBJ whole genome shotgun (WGS) entry which is preliminary data.</text>
</comment>
<keyword evidence="4" id="KW-1185">Reference proteome</keyword>
<proteinExistence type="predicted"/>
<evidence type="ECO:0000313" key="3">
    <source>
        <dbReference type="EMBL" id="RJG16564.1"/>
    </source>
</evidence>
<feature type="transmembrane region" description="Helical" evidence="2">
    <location>
        <begin position="30"/>
        <end position="50"/>
    </location>
</feature>
<dbReference type="OrthoDB" id="7056878at2"/>
<keyword evidence="2" id="KW-0472">Membrane</keyword>